<reference evidence="3 4" key="1">
    <citation type="submission" date="2018-10" db="EMBL/GenBank/DDBJ databases">
        <title>Genomic Encyclopedia of Archaeal and Bacterial Type Strains, Phase II (KMG-II): from individual species to whole genera.</title>
        <authorList>
            <person name="Goeker M."/>
        </authorList>
    </citation>
    <scope>NUCLEOTIDE SEQUENCE [LARGE SCALE GENOMIC DNA]</scope>
    <source>
        <strain evidence="3 4">DSM 23424</strain>
    </source>
</reference>
<evidence type="ECO:0000313" key="4">
    <source>
        <dbReference type="Proteomes" id="UP000271339"/>
    </source>
</evidence>
<dbReference type="PANTHER" id="PTHR39430">
    <property type="entry name" value="MEMBRANE-ASSOCIATED PROTEASE-RELATED"/>
    <property type="match status" value="1"/>
</dbReference>
<dbReference type="GO" id="GO:0080120">
    <property type="term" value="P:CAAX-box protein maturation"/>
    <property type="evidence" value="ECO:0007669"/>
    <property type="project" value="UniProtKB-ARBA"/>
</dbReference>
<dbReference type="RefSeq" id="WP_121908405.1">
    <property type="nucleotide sequence ID" value="NZ_REFC01000014.1"/>
</dbReference>
<feature type="transmembrane region" description="Helical" evidence="1">
    <location>
        <begin position="88"/>
        <end position="109"/>
    </location>
</feature>
<keyword evidence="1" id="KW-1133">Transmembrane helix</keyword>
<evidence type="ECO:0000259" key="2">
    <source>
        <dbReference type="Pfam" id="PF02517"/>
    </source>
</evidence>
<dbReference type="Proteomes" id="UP000271339">
    <property type="component" value="Unassembled WGS sequence"/>
</dbReference>
<organism evidence="3 4">
    <name type="scientific">Ulvibacter antarcticus</name>
    <dbReference type="NCBI Taxonomy" id="442714"/>
    <lineage>
        <taxon>Bacteria</taxon>
        <taxon>Pseudomonadati</taxon>
        <taxon>Bacteroidota</taxon>
        <taxon>Flavobacteriia</taxon>
        <taxon>Flavobacteriales</taxon>
        <taxon>Flavobacteriaceae</taxon>
        <taxon>Ulvibacter</taxon>
    </lineage>
</organism>
<dbReference type="AlphaFoldDB" id="A0A3L9YFD5"/>
<comment type="caution">
    <text evidence="3">The sequence shown here is derived from an EMBL/GenBank/DDBJ whole genome shotgun (WGS) entry which is preliminary data.</text>
</comment>
<dbReference type="Pfam" id="PF02517">
    <property type="entry name" value="Rce1-like"/>
    <property type="match status" value="1"/>
</dbReference>
<gene>
    <name evidence="3" type="ORF">BXY75_2878</name>
</gene>
<proteinExistence type="predicted"/>
<protein>
    <recommendedName>
        <fullName evidence="2">CAAX prenyl protease 2/Lysostaphin resistance protein A-like domain-containing protein</fullName>
    </recommendedName>
</protein>
<sequence>MNKTLKRVIEFPLTKIILGIGICLLVLIGFQNFISKPIFYLLIDSNPLADTFINYTSVAVLLATYYYLFKFYEKRQIFELSKKNILKVLTGGFLLGFSILSFVILILYLLGYYKIIEFAGFSYFLAPFSFLVIAALIEEILFRAILYRILENWIGTYIVLIIISILFELPHIFNDNVTLLSVLLGLLFGFAHGIMYTYTKRIWLPFAFHLGWNFAQPFYGSNLSGIQDVGTIFSAEFNGPELITGSIYGIEDSILSIFLLLLLCIVFLRLSIKENKIVRNKLQQSKLPIS</sequence>
<dbReference type="OrthoDB" id="324900at2"/>
<feature type="transmembrane region" description="Helical" evidence="1">
    <location>
        <begin position="12"/>
        <end position="32"/>
    </location>
</feature>
<accession>A0A3L9YFD5</accession>
<dbReference type="InterPro" id="IPR003675">
    <property type="entry name" value="Rce1/LyrA-like_dom"/>
</dbReference>
<feature type="transmembrane region" description="Helical" evidence="1">
    <location>
        <begin position="154"/>
        <end position="173"/>
    </location>
</feature>
<feature type="transmembrane region" description="Helical" evidence="1">
    <location>
        <begin position="121"/>
        <end position="142"/>
    </location>
</feature>
<keyword evidence="1" id="KW-0472">Membrane</keyword>
<dbReference type="EMBL" id="REFC01000014">
    <property type="protein sequence ID" value="RMA58070.1"/>
    <property type="molecule type" value="Genomic_DNA"/>
</dbReference>
<dbReference type="PANTHER" id="PTHR39430:SF1">
    <property type="entry name" value="PROTEASE"/>
    <property type="match status" value="1"/>
</dbReference>
<feature type="domain" description="CAAX prenyl protease 2/Lysostaphin resistance protein A-like" evidence="2">
    <location>
        <begin position="124"/>
        <end position="214"/>
    </location>
</feature>
<feature type="transmembrane region" description="Helical" evidence="1">
    <location>
        <begin position="254"/>
        <end position="272"/>
    </location>
</feature>
<name>A0A3L9YFD5_9FLAO</name>
<feature type="transmembrane region" description="Helical" evidence="1">
    <location>
        <begin position="179"/>
        <end position="195"/>
    </location>
</feature>
<keyword evidence="4" id="KW-1185">Reference proteome</keyword>
<evidence type="ECO:0000313" key="3">
    <source>
        <dbReference type="EMBL" id="RMA58070.1"/>
    </source>
</evidence>
<feature type="transmembrane region" description="Helical" evidence="1">
    <location>
        <begin position="202"/>
        <end position="219"/>
    </location>
</feature>
<evidence type="ECO:0000256" key="1">
    <source>
        <dbReference type="SAM" id="Phobius"/>
    </source>
</evidence>
<keyword evidence="1" id="KW-0812">Transmembrane</keyword>
<dbReference type="GO" id="GO:0004175">
    <property type="term" value="F:endopeptidase activity"/>
    <property type="evidence" value="ECO:0007669"/>
    <property type="project" value="UniProtKB-ARBA"/>
</dbReference>
<feature type="transmembrane region" description="Helical" evidence="1">
    <location>
        <begin position="52"/>
        <end position="68"/>
    </location>
</feature>